<dbReference type="InterPro" id="IPR046720">
    <property type="entry name" value="DUF6612"/>
</dbReference>
<gene>
    <name evidence="2" type="ORF">FYJ58_02835</name>
</gene>
<evidence type="ECO:0000313" key="3">
    <source>
        <dbReference type="Proteomes" id="UP000482209"/>
    </source>
</evidence>
<keyword evidence="1" id="KW-0732">Signal</keyword>
<sequence length="279" mass="31568">MKIRKKQFAFALILICILALAGCQKKENAISVLTKAQENAKKVENVSATGTMNMKMSSNEQSVDMNTEMNMVVFTNPYKAKINMSLDLGDLGKQDSELYLMSDNNSYATYTKIDGEWYKQSIDKEIFEQTINGYNNSAYTDALLECKDKLQFEETKEDGKSYYKVEGTITGDAMKKLIDSTNLKDQLSATGTDVSVYDNLGDLKIVSFIEKDSYHVYKISLDMKDMMNKMLKETTKDSGNESQKISIDNCTMNITYTGYNNAENFELPKEAKDAQELQQ</sequence>
<name>A0A6L5XVL2_9FIRM</name>
<dbReference type="AlphaFoldDB" id="A0A6L5XVL2"/>
<dbReference type="PROSITE" id="PS51257">
    <property type="entry name" value="PROKAR_LIPOPROTEIN"/>
    <property type="match status" value="1"/>
</dbReference>
<dbReference type="Gene3D" id="2.50.20.20">
    <property type="match status" value="1"/>
</dbReference>
<evidence type="ECO:0000256" key="1">
    <source>
        <dbReference type="SAM" id="SignalP"/>
    </source>
</evidence>
<dbReference type="EMBL" id="VUMT01000003">
    <property type="protein sequence ID" value="MSS62812.1"/>
    <property type="molecule type" value="Genomic_DNA"/>
</dbReference>
<feature type="signal peptide" evidence="1">
    <location>
        <begin position="1"/>
        <end position="21"/>
    </location>
</feature>
<accession>A0A6L5XVL2</accession>
<evidence type="ECO:0008006" key="4">
    <source>
        <dbReference type="Google" id="ProtNLM"/>
    </source>
</evidence>
<dbReference type="Proteomes" id="UP000482209">
    <property type="component" value="Unassembled WGS sequence"/>
</dbReference>
<feature type="chain" id="PRO_5039344085" description="Lipoprotein" evidence="1">
    <location>
        <begin position="22"/>
        <end position="279"/>
    </location>
</feature>
<dbReference type="RefSeq" id="WP_154516942.1">
    <property type="nucleotide sequence ID" value="NZ_VUMT01000003.1"/>
</dbReference>
<protein>
    <recommendedName>
        <fullName evidence="4">Lipoprotein</fullName>
    </recommendedName>
</protein>
<proteinExistence type="predicted"/>
<keyword evidence="3" id="KW-1185">Reference proteome</keyword>
<dbReference type="Pfam" id="PF20316">
    <property type="entry name" value="DUF6612"/>
    <property type="match status" value="1"/>
</dbReference>
<reference evidence="2 3" key="1">
    <citation type="submission" date="2019-08" db="EMBL/GenBank/DDBJ databases">
        <title>In-depth cultivation of the pig gut microbiome towards novel bacterial diversity and tailored functional studies.</title>
        <authorList>
            <person name="Wylensek D."/>
            <person name="Hitch T.C.A."/>
            <person name="Clavel T."/>
        </authorList>
    </citation>
    <scope>NUCLEOTIDE SEQUENCE [LARGE SCALE GENOMIC DNA]</scope>
    <source>
        <strain evidence="2 3">WCA-693-APC-MOT-I</strain>
    </source>
</reference>
<organism evidence="2 3">
    <name type="scientific">Velocimicrobium porci</name>
    <dbReference type="NCBI Taxonomy" id="2606634"/>
    <lineage>
        <taxon>Bacteria</taxon>
        <taxon>Bacillati</taxon>
        <taxon>Bacillota</taxon>
        <taxon>Clostridia</taxon>
        <taxon>Lachnospirales</taxon>
        <taxon>Lachnospiraceae</taxon>
        <taxon>Velocimicrobium</taxon>
    </lineage>
</organism>
<evidence type="ECO:0000313" key="2">
    <source>
        <dbReference type="EMBL" id="MSS62812.1"/>
    </source>
</evidence>
<comment type="caution">
    <text evidence="2">The sequence shown here is derived from an EMBL/GenBank/DDBJ whole genome shotgun (WGS) entry which is preliminary data.</text>
</comment>